<dbReference type="AlphaFoldDB" id="X1EVM0"/>
<dbReference type="SUPFAM" id="SSF143437">
    <property type="entry name" value="THUMP domain-like"/>
    <property type="match status" value="1"/>
</dbReference>
<dbReference type="PANTHER" id="PTHR43209">
    <property type="entry name" value="TRNA SULFURTRANSFERASE"/>
    <property type="match status" value="1"/>
</dbReference>
<proteinExistence type="predicted"/>
<reference evidence="2" key="1">
    <citation type="journal article" date="2014" name="Front. Microbiol.">
        <title>High frequency of phylogenetically diverse reductive dehalogenase-homologous genes in deep subseafloor sedimentary metagenomes.</title>
        <authorList>
            <person name="Kawai M."/>
            <person name="Futagami T."/>
            <person name="Toyoda A."/>
            <person name="Takaki Y."/>
            <person name="Nishi S."/>
            <person name="Hori S."/>
            <person name="Arai W."/>
            <person name="Tsubouchi T."/>
            <person name="Morono Y."/>
            <person name="Uchiyama I."/>
            <person name="Ito T."/>
            <person name="Fujiyama A."/>
            <person name="Inagaki F."/>
            <person name="Takami H."/>
        </authorList>
    </citation>
    <scope>NUCLEOTIDE SEQUENCE</scope>
    <source>
        <strain evidence="2">Expedition CK06-06</strain>
    </source>
</reference>
<dbReference type="GO" id="GO:0002937">
    <property type="term" value="P:tRNA 4-thiouridine biosynthesis"/>
    <property type="evidence" value="ECO:0007669"/>
    <property type="project" value="TreeGrafter"/>
</dbReference>
<organism evidence="2">
    <name type="scientific">marine sediment metagenome</name>
    <dbReference type="NCBI Taxonomy" id="412755"/>
    <lineage>
        <taxon>unclassified sequences</taxon>
        <taxon>metagenomes</taxon>
        <taxon>ecological metagenomes</taxon>
    </lineage>
</organism>
<feature type="non-terminal residue" evidence="2">
    <location>
        <position position="1"/>
    </location>
</feature>
<dbReference type="InterPro" id="IPR050102">
    <property type="entry name" value="tRNA_sulfurtransferase_ThiI"/>
</dbReference>
<dbReference type="InterPro" id="IPR004114">
    <property type="entry name" value="THUMP_dom"/>
</dbReference>
<gene>
    <name evidence="2" type="ORF">S01H4_63216</name>
</gene>
<evidence type="ECO:0000313" key="2">
    <source>
        <dbReference type="EMBL" id="GAH12663.1"/>
    </source>
</evidence>
<dbReference type="GO" id="GO:0005829">
    <property type="term" value="C:cytosol"/>
    <property type="evidence" value="ECO:0007669"/>
    <property type="project" value="TreeGrafter"/>
</dbReference>
<accession>X1EVM0</accession>
<evidence type="ECO:0000259" key="1">
    <source>
        <dbReference type="PROSITE" id="PS51165"/>
    </source>
</evidence>
<name>X1EVM0_9ZZZZ</name>
<dbReference type="Gene3D" id="3.30.2130.30">
    <property type="match status" value="1"/>
</dbReference>
<dbReference type="PANTHER" id="PTHR43209:SF1">
    <property type="entry name" value="TRNA SULFURTRANSFERASE"/>
    <property type="match status" value="1"/>
</dbReference>
<dbReference type="GO" id="GO:0003723">
    <property type="term" value="F:RNA binding"/>
    <property type="evidence" value="ECO:0007669"/>
    <property type="project" value="InterPro"/>
</dbReference>
<comment type="caution">
    <text evidence="2">The sequence shown here is derived from an EMBL/GenBank/DDBJ whole genome shotgun (WGS) entry which is preliminary data.</text>
</comment>
<dbReference type="PROSITE" id="PS51165">
    <property type="entry name" value="THUMP"/>
    <property type="match status" value="1"/>
</dbReference>
<dbReference type="CDD" id="cd11716">
    <property type="entry name" value="THUMP_ThiI"/>
    <property type="match status" value="1"/>
</dbReference>
<dbReference type="EMBL" id="BART01037953">
    <property type="protein sequence ID" value="GAH12663.1"/>
    <property type="molecule type" value="Genomic_DNA"/>
</dbReference>
<dbReference type="InterPro" id="IPR049962">
    <property type="entry name" value="THUMP_ThiI"/>
</dbReference>
<sequence length="138" mass="15356">RVEYTSVILRFGELGIKSNQTRRRMTNLLIRHIESALRENKVPFEKVHSVYGRIYIETDKAIEAAKVAAKVFGIVSTSPVVETSAEIDSILDVGEQLARAEFKKGLTFAAGARRIGEHPFSSQDVRGRLGERVLKGNS</sequence>
<protein>
    <recommendedName>
        <fullName evidence="1">THUMP domain-containing protein</fullName>
    </recommendedName>
</protein>
<dbReference type="Pfam" id="PF22025">
    <property type="entry name" value="ThiI_fer"/>
    <property type="match status" value="1"/>
</dbReference>
<feature type="domain" description="THUMP" evidence="1">
    <location>
        <begin position="62"/>
        <end position="138"/>
    </location>
</feature>
<dbReference type="GO" id="GO:0052837">
    <property type="term" value="P:thiazole biosynthetic process"/>
    <property type="evidence" value="ECO:0007669"/>
    <property type="project" value="TreeGrafter"/>
</dbReference>
<dbReference type="InterPro" id="IPR054173">
    <property type="entry name" value="ThiI_fer"/>
</dbReference>